<evidence type="ECO:0000313" key="8">
    <source>
        <dbReference type="EMBL" id="KAL0567907.1"/>
    </source>
</evidence>
<evidence type="ECO:0000256" key="1">
    <source>
        <dbReference type="ARBA" id="ARBA00001974"/>
    </source>
</evidence>
<dbReference type="InterPro" id="IPR050641">
    <property type="entry name" value="RIFMO-like"/>
</dbReference>
<evidence type="ECO:0000256" key="2">
    <source>
        <dbReference type="ARBA" id="ARBA00022630"/>
    </source>
</evidence>
<accession>A0ABR3EYA4</accession>
<keyword evidence="9" id="KW-1185">Reference proteome</keyword>
<evidence type="ECO:0000313" key="9">
    <source>
        <dbReference type="Proteomes" id="UP001465976"/>
    </source>
</evidence>
<dbReference type="InterPro" id="IPR002938">
    <property type="entry name" value="FAD-bd"/>
</dbReference>
<gene>
    <name evidence="8" type="ORF">V5O48_014084</name>
</gene>
<dbReference type="Pfam" id="PF01494">
    <property type="entry name" value="FAD_binding_3"/>
    <property type="match status" value="1"/>
</dbReference>
<evidence type="ECO:0008006" key="10">
    <source>
        <dbReference type="Google" id="ProtNLM"/>
    </source>
</evidence>
<feature type="domain" description="FAD-binding" evidence="6">
    <location>
        <begin position="3"/>
        <end position="343"/>
    </location>
</feature>
<feature type="region of interest" description="Disordered" evidence="5">
    <location>
        <begin position="396"/>
        <end position="431"/>
    </location>
</feature>
<dbReference type="PANTHER" id="PTHR43004">
    <property type="entry name" value="TRK SYSTEM POTASSIUM UPTAKE PROTEIN"/>
    <property type="match status" value="1"/>
</dbReference>
<evidence type="ECO:0000256" key="4">
    <source>
        <dbReference type="ARBA" id="ARBA00023002"/>
    </source>
</evidence>
<evidence type="ECO:0000256" key="3">
    <source>
        <dbReference type="ARBA" id="ARBA00022827"/>
    </source>
</evidence>
<dbReference type="EMBL" id="JBAHYK010001464">
    <property type="protein sequence ID" value="KAL0567907.1"/>
    <property type="molecule type" value="Genomic_DNA"/>
</dbReference>
<dbReference type="InterPro" id="IPR036188">
    <property type="entry name" value="FAD/NAD-bd_sf"/>
</dbReference>
<dbReference type="Gene3D" id="3.40.30.20">
    <property type="match status" value="1"/>
</dbReference>
<name>A0ABR3EYA4_9AGAR</name>
<comment type="caution">
    <text evidence="8">The sequence shown here is derived from an EMBL/GenBank/DDBJ whole genome shotgun (WGS) entry which is preliminary data.</text>
</comment>
<reference evidence="8 9" key="1">
    <citation type="submission" date="2024-02" db="EMBL/GenBank/DDBJ databases">
        <title>A draft genome for the cacao thread blight pathogen Marasmius crinis-equi.</title>
        <authorList>
            <person name="Cohen S.P."/>
            <person name="Baruah I.K."/>
            <person name="Amoako-Attah I."/>
            <person name="Bukari Y."/>
            <person name="Meinhardt L.W."/>
            <person name="Bailey B.A."/>
        </authorList>
    </citation>
    <scope>NUCLEOTIDE SEQUENCE [LARGE SCALE GENOMIC DNA]</scope>
    <source>
        <strain evidence="8 9">GH-76</strain>
    </source>
</reference>
<feature type="domain" description="Phenol hydroxylase-like C-terminal dimerisation" evidence="7">
    <location>
        <begin position="499"/>
        <end position="551"/>
    </location>
</feature>
<keyword evidence="2" id="KW-0285">Flavoprotein</keyword>
<keyword evidence="4" id="KW-0560">Oxidoreductase</keyword>
<evidence type="ECO:0000259" key="6">
    <source>
        <dbReference type="Pfam" id="PF01494"/>
    </source>
</evidence>
<dbReference type="PRINTS" id="PR00420">
    <property type="entry name" value="RNGMNOXGNASE"/>
</dbReference>
<dbReference type="Gene3D" id="3.30.70.2450">
    <property type="match status" value="1"/>
</dbReference>
<comment type="cofactor">
    <cofactor evidence="1">
        <name>FAD</name>
        <dbReference type="ChEBI" id="CHEBI:57692"/>
    </cofactor>
</comment>
<dbReference type="PANTHER" id="PTHR43004:SF19">
    <property type="entry name" value="BINDING MONOOXYGENASE, PUTATIVE (JCVI)-RELATED"/>
    <property type="match status" value="1"/>
</dbReference>
<dbReference type="Proteomes" id="UP001465976">
    <property type="component" value="Unassembled WGS sequence"/>
</dbReference>
<dbReference type="SUPFAM" id="SSF51905">
    <property type="entry name" value="FAD/NAD(P)-binding domain"/>
    <property type="match status" value="1"/>
</dbReference>
<dbReference type="Pfam" id="PF07976">
    <property type="entry name" value="Phe_hydrox_dim"/>
    <property type="match status" value="1"/>
</dbReference>
<evidence type="ECO:0000259" key="7">
    <source>
        <dbReference type="Pfam" id="PF07976"/>
    </source>
</evidence>
<organism evidence="8 9">
    <name type="scientific">Marasmius crinis-equi</name>
    <dbReference type="NCBI Taxonomy" id="585013"/>
    <lineage>
        <taxon>Eukaryota</taxon>
        <taxon>Fungi</taxon>
        <taxon>Dikarya</taxon>
        <taxon>Basidiomycota</taxon>
        <taxon>Agaricomycotina</taxon>
        <taxon>Agaricomycetes</taxon>
        <taxon>Agaricomycetidae</taxon>
        <taxon>Agaricales</taxon>
        <taxon>Marasmiineae</taxon>
        <taxon>Marasmiaceae</taxon>
        <taxon>Marasmius</taxon>
    </lineage>
</organism>
<dbReference type="InterPro" id="IPR012941">
    <property type="entry name" value="Phe_hydrox_C_dim_dom"/>
</dbReference>
<protein>
    <recommendedName>
        <fullName evidence="10">FAD-binding domain-containing protein</fullName>
    </recommendedName>
</protein>
<dbReference type="InterPro" id="IPR038220">
    <property type="entry name" value="PHOX_C_sf"/>
</dbReference>
<sequence length="554" mass="62094">MAFLALTLLSNGVPVRIIRKETTFAVGIRGSGIQPRTQELLKLLGVWDDMEKHATEVFPMKIHSSPQGLEPLKISPMTEEMEDRPEYYRINPRSLGQDEQEECYRAHLKDRFNVEVELGTEFVSLEQHPEHVTVKLVKRSAEGTNEELEETQFAWVAGTDGGRSQVRKELGIEFVGKTEEEGIAAMGDIRVVKGFKENYWNRWGNPKDRMATFRSIRPDSDKHTFIVGGANVDIVKVSSSREEFVKTFHDITGRTDIEFGELIWMGTWRLNIRMTDKLGEGRVFIAGDAAHTHSPTGGQGMNSCVQDAINLGWKLALVHKGLAPATLLDTYTEERIPVIASMLGKSTELFKKTLHPAVDSDGSTTNAEAQAWHRGFDLRMFGINYRHSSLVVDEKHKREEQNECDSSDPYRLRTEGPVRGGDRAPDAPGLVEDGETLKTRLYEVFEPHMHTVLVFDGHEVDPTPILDLVASYPLGVAQTVVIYPKGTTAVANDNGSRALEDREGFAYKHYGVEGETQRAKPKRVVVVRPDAYVGALIESVDGLKRYFDGIFGRQ</sequence>
<dbReference type="Gene3D" id="3.50.50.60">
    <property type="entry name" value="FAD/NAD(P)-binding domain"/>
    <property type="match status" value="1"/>
</dbReference>
<feature type="compositionally biased region" description="Basic and acidic residues" evidence="5">
    <location>
        <begin position="408"/>
        <end position="425"/>
    </location>
</feature>
<proteinExistence type="predicted"/>
<keyword evidence="3" id="KW-0274">FAD</keyword>
<evidence type="ECO:0000256" key="5">
    <source>
        <dbReference type="SAM" id="MobiDB-lite"/>
    </source>
</evidence>